<evidence type="ECO:0000256" key="2">
    <source>
        <dbReference type="ARBA" id="ARBA00009539"/>
    </source>
</evidence>
<dbReference type="GO" id="GO:0004146">
    <property type="term" value="F:dihydrofolate reductase activity"/>
    <property type="evidence" value="ECO:0007669"/>
    <property type="project" value="UniProtKB-EC"/>
</dbReference>
<evidence type="ECO:0000256" key="3">
    <source>
        <dbReference type="ARBA" id="ARBA00012856"/>
    </source>
</evidence>
<evidence type="ECO:0000256" key="6">
    <source>
        <dbReference type="ARBA" id="ARBA00023002"/>
    </source>
</evidence>
<comment type="pathway">
    <text evidence="1">Cofactor biosynthesis; tetrahydrofolate biosynthesis; 5,6,7,8-tetrahydrofolate from 7,8-dihydrofolate: step 1/1.</text>
</comment>
<evidence type="ECO:0000256" key="4">
    <source>
        <dbReference type="ARBA" id="ARBA00022563"/>
    </source>
</evidence>
<dbReference type="SUPFAM" id="SSF53597">
    <property type="entry name" value="Dihydrofolate reductase-like"/>
    <property type="match status" value="1"/>
</dbReference>
<dbReference type="PANTHER" id="PTHR48069:SF3">
    <property type="entry name" value="DIHYDROFOLATE REDUCTASE"/>
    <property type="match status" value="1"/>
</dbReference>
<dbReference type="Proteomes" id="UP001237780">
    <property type="component" value="Unassembled WGS sequence"/>
</dbReference>
<evidence type="ECO:0000256" key="5">
    <source>
        <dbReference type="ARBA" id="ARBA00022857"/>
    </source>
</evidence>
<comment type="similarity">
    <text evidence="2">Belongs to the dihydrofolate reductase family.</text>
</comment>
<evidence type="ECO:0000259" key="8">
    <source>
        <dbReference type="PROSITE" id="PS51330"/>
    </source>
</evidence>
<dbReference type="EC" id="1.5.1.3" evidence="3"/>
<keyword evidence="6 9" id="KW-0560">Oxidoreductase</keyword>
<dbReference type="PRINTS" id="PR00070">
    <property type="entry name" value="DHFR"/>
</dbReference>
<dbReference type="PROSITE" id="PS51330">
    <property type="entry name" value="DHFR_2"/>
    <property type="match status" value="1"/>
</dbReference>
<dbReference type="InterPro" id="IPR001796">
    <property type="entry name" value="DHFR_dom"/>
</dbReference>
<organism evidence="9 10">
    <name type="scientific">Phyllobacterium ifriqiyense</name>
    <dbReference type="NCBI Taxonomy" id="314238"/>
    <lineage>
        <taxon>Bacteria</taxon>
        <taxon>Pseudomonadati</taxon>
        <taxon>Pseudomonadota</taxon>
        <taxon>Alphaproteobacteria</taxon>
        <taxon>Hyphomicrobiales</taxon>
        <taxon>Phyllobacteriaceae</taxon>
        <taxon>Phyllobacterium</taxon>
    </lineage>
</organism>
<evidence type="ECO:0000313" key="9">
    <source>
        <dbReference type="EMBL" id="MDQ0999614.1"/>
    </source>
</evidence>
<accession>A0ABU0SFS6</accession>
<sequence>MKKSRTVRMPSATSVVARSHPDHIIGIENELPWRLKTDLRRFKQLTEGNAIIMGRKTYESIGRPLPNRINIVLSRTPVEDTASVKWAHNPETALLLADYYSILLERKEFFLIGGEEIYKLFHKFINVVYLTEVFCGNINGDAKFDFEFDRREWRYYSEEDFPKSDDDEFAFRTTCLVRRKSLHRFRTKEEFMGRDDTLEKIWERYAAMMEKLDDENPVKQEQLDIFGNDVTPAH</sequence>
<dbReference type="Gene3D" id="3.40.430.10">
    <property type="entry name" value="Dihydrofolate Reductase, subunit A"/>
    <property type="match status" value="1"/>
</dbReference>
<dbReference type="InterPro" id="IPR012259">
    <property type="entry name" value="DHFR"/>
</dbReference>
<keyword evidence="5" id="KW-0521">NADP</keyword>
<comment type="function">
    <text evidence="7">Key enzyme in folate metabolism. Catalyzes an essential reaction for de novo glycine and purine synthesis, and for DNA precursor synthesis.</text>
</comment>
<dbReference type="Pfam" id="PF00186">
    <property type="entry name" value="DHFR_1"/>
    <property type="match status" value="1"/>
</dbReference>
<dbReference type="InterPro" id="IPR024072">
    <property type="entry name" value="DHFR-like_dom_sf"/>
</dbReference>
<keyword evidence="10" id="KW-1185">Reference proteome</keyword>
<dbReference type="CDD" id="cd00209">
    <property type="entry name" value="DHFR"/>
    <property type="match status" value="1"/>
</dbReference>
<dbReference type="PANTHER" id="PTHR48069">
    <property type="entry name" value="DIHYDROFOLATE REDUCTASE"/>
    <property type="match status" value="1"/>
</dbReference>
<evidence type="ECO:0000313" key="10">
    <source>
        <dbReference type="Proteomes" id="UP001237780"/>
    </source>
</evidence>
<reference evidence="9 10" key="1">
    <citation type="submission" date="2023-07" db="EMBL/GenBank/DDBJ databases">
        <title>Comparative genomics of wheat-associated soil bacteria to identify genetic determinants of phenazine resistance.</title>
        <authorList>
            <person name="Mouncey N."/>
        </authorList>
    </citation>
    <scope>NUCLEOTIDE SEQUENCE [LARGE SCALE GENOMIC DNA]</scope>
    <source>
        <strain evidence="9 10">W4I11</strain>
    </source>
</reference>
<protein>
    <recommendedName>
        <fullName evidence="3">dihydrofolate reductase</fullName>
        <ecNumber evidence="3">1.5.1.3</ecNumber>
    </recommendedName>
</protein>
<dbReference type="EMBL" id="JAUSZT010000003">
    <property type="protein sequence ID" value="MDQ0999614.1"/>
    <property type="molecule type" value="Genomic_DNA"/>
</dbReference>
<evidence type="ECO:0000256" key="7">
    <source>
        <dbReference type="ARBA" id="ARBA00025067"/>
    </source>
</evidence>
<evidence type="ECO:0000256" key="1">
    <source>
        <dbReference type="ARBA" id="ARBA00004903"/>
    </source>
</evidence>
<proteinExistence type="inferred from homology"/>
<gene>
    <name evidence="9" type="ORF">QFZ34_004796</name>
</gene>
<feature type="domain" description="DHFR" evidence="8">
    <location>
        <begin position="11"/>
        <end position="178"/>
    </location>
</feature>
<name>A0ABU0SFS6_9HYPH</name>
<comment type="caution">
    <text evidence="9">The sequence shown here is derived from an EMBL/GenBank/DDBJ whole genome shotgun (WGS) entry which is preliminary data.</text>
</comment>
<keyword evidence="4" id="KW-0554">One-carbon metabolism</keyword>